<gene>
    <name evidence="1" type="ORF">ABT276_18935</name>
</gene>
<keyword evidence="2" id="KW-1185">Reference proteome</keyword>
<organism evidence="1 2">
    <name type="scientific">Streptomyces xantholiticus</name>
    <dbReference type="NCBI Taxonomy" id="68285"/>
    <lineage>
        <taxon>Bacteria</taxon>
        <taxon>Bacillati</taxon>
        <taxon>Actinomycetota</taxon>
        <taxon>Actinomycetes</taxon>
        <taxon>Kitasatosporales</taxon>
        <taxon>Streptomycetaceae</taxon>
        <taxon>Streptomyces</taxon>
    </lineage>
</organism>
<proteinExistence type="predicted"/>
<name>A0ABV1UX94_9ACTN</name>
<evidence type="ECO:0000313" key="1">
    <source>
        <dbReference type="EMBL" id="MER6615399.1"/>
    </source>
</evidence>
<dbReference type="RefSeq" id="WP_351976977.1">
    <property type="nucleotide sequence ID" value="NZ_JBEPBX010000016.1"/>
</dbReference>
<evidence type="ECO:0000313" key="2">
    <source>
        <dbReference type="Proteomes" id="UP001445472"/>
    </source>
</evidence>
<dbReference type="EMBL" id="JBEPBX010000016">
    <property type="protein sequence ID" value="MER6615399.1"/>
    <property type="molecule type" value="Genomic_DNA"/>
</dbReference>
<accession>A0ABV1UX94</accession>
<sequence>MTERRIVPGLPTRHPLGAQLPGVYADDDLVQRLTDALDEVVAPVLGVLDSLPAYFDPRLAPDDFLALLAAWVGAEGEVRGAVPGHASRGTVKGLGEQIRRVFGVTPEIEESGGTVASATALTPLPGTPQPHLTVRLRVPDAEAVDEAALSALVARNRPVHLPFTVEVIGVP</sequence>
<dbReference type="NCBIfam" id="TIGR02242">
    <property type="entry name" value="tail_TIGR02242"/>
    <property type="match status" value="1"/>
</dbReference>
<dbReference type="InterPro" id="IPR011748">
    <property type="entry name" value="Unchr_phage_tail-like"/>
</dbReference>
<reference evidence="1 2" key="1">
    <citation type="submission" date="2024-06" db="EMBL/GenBank/DDBJ databases">
        <title>The Natural Products Discovery Center: Release of the First 8490 Sequenced Strains for Exploring Actinobacteria Biosynthetic Diversity.</title>
        <authorList>
            <person name="Kalkreuter E."/>
            <person name="Kautsar S.A."/>
            <person name="Yang D."/>
            <person name="Bader C.D."/>
            <person name="Teijaro C.N."/>
            <person name="Fluegel L."/>
            <person name="Davis C.M."/>
            <person name="Simpson J.R."/>
            <person name="Lauterbach L."/>
            <person name="Steele A.D."/>
            <person name="Gui C."/>
            <person name="Meng S."/>
            <person name="Li G."/>
            <person name="Viehrig K."/>
            <person name="Ye F."/>
            <person name="Su P."/>
            <person name="Kiefer A.F."/>
            <person name="Nichols A."/>
            <person name="Cepeda A.J."/>
            <person name="Yan W."/>
            <person name="Fan B."/>
            <person name="Jiang Y."/>
            <person name="Adhikari A."/>
            <person name="Zheng C.-J."/>
            <person name="Schuster L."/>
            <person name="Cowan T.M."/>
            <person name="Smanski M.J."/>
            <person name="Chevrette M.G."/>
            <person name="De Carvalho L.P.S."/>
            <person name="Shen B."/>
        </authorList>
    </citation>
    <scope>NUCLEOTIDE SEQUENCE [LARGE SCALE GENOMIC DNA]</scope>
    <source>
        <strain evidence="1 2">NPDC000837</strain>
    </source>
</reference>
<comment type="caution">
    <text evidence="1">The sequence shown here is derived from an EMBL/GenBank/DDBJ whole genome shotgun (WGS) entry which is preliminary data.</text>
</comment>
<dbReference type="Proteomes" id="UP001445472">
    <property type="component" value="Unassembled WGS sequence"/>
</dbReference>
<protein>
    <submittedName>
        <fullName evidence="1">Phage tail protein</fullName>
    </submittedName>
</protein>